<dbReference type="Pfam" id="PF03152">
    <property type="entry name" value="UFD1_N1"/>
    <property type="match status" value="1"/>
</dbReference>
<protein>
    <recommendedName>
        <fullName evidence="4">Ubiquitin fusion degradation protein UFD1 N-terminal subdomain 1 domain-containing protein</fullName>
    </recommendedName>
</protein>
<evidence type="ECO:0000313" key="6">
    <source>
        <dbReference type="Proteomes" id="UP001472677"/>
    </source>
</evidence>
<dbReference type="EMBL" id="JBBPBM010000003">
    <property type="protein sequence ID" value="KAK8593991.1"/>
    <property type="molecule type" value="Genomic_DNA"/>
</dbReference>
<dbReference type="PANTHER" id="PTHR12555">
    <property type="entry name" value="UBIQUITIN FUSION DEGRADATON PROTEIN 1"/>
    <property type="match status" value="1"/>
</dbReference>
<feature type="domain" description="Ubiquitin fusion degradation protein UFD1 N-terminal subdomain 1" evidence="4">
    <location>
        <begin position="67"/>
        <end position="130"/>
    </location>
</feature>
<organism evidence="5 6">
    <name type="scientific">Hibiscus sabdariffa</name>
    <name type="common">roselle</name>
    <dbReference type="NCBI Taxonomy" id="183260"/>
    <lineage>
        <taxon>Eukaryota</taxon>
        <taxon>Viridiplantae</taxon>
        <taxon>Streptophyta</taxon>
        <taxon>Embryophyta</taxon>
        <taxon>Tracheophyta</taxon>
        <taxon>Spermatophyta</taxon>
        <taxon>Magnoliopsida</taxon>
        <taxon>eudicotyledons</taxon>
        <taxon>Gunneridae</taxon>
        <taxon>Pentapetalae</taxon>
        <taxon>rosids</taxon>
        <taxon>malvids</taxon>
        <taxon>Malvales</taxon>
        <taxon>Malvaceae</taxon>
        <taxon>Malvoideae</taxon>
        <taxon>Hibiscus</taxon>
    </lineage>
</organism>
<keyword evidence="2" id="KW-0833">Ubl conjugation pathway</keyword>
<evidence type="ECO:0000313" key="5">
    <source>
        <dbReference type="EMBL" id="KAK8593991.1"/>
    </source>
</evidence>
<comment type="caution">
    <text evidence="5">The sequence shown here is derived from an EMBL/GenBank/DDBJ whole genome shotgun (WGS) entry which is preliminary data.</text>
</comment>
<evidence type="ECO:0000256" key="2">
    <source>
        <dbReference type="ARBA" id="ARBA00022786"/>
    </source>
</evidence>
<dbReference type="InterPro" id="IPR055417">
    <property type="entry name" value="UFD1_N1"/>
</dbReference>
<keyword evidence="6" id="KW-1185">Reference proteome</keyword>
<proteinExistence type="inferred from homology"/>
<dbReference type="Gene3D" id="2.40.40.50">
    <property type="entry name" value="Ubiquitin fusion degradation protein UFD1, N-terminal domain"/>
    <property type="match status" value="1"/>
</dbReference>
<gene>
    <name evidence="5" type="ORF">V6N12_046062</name>
</gene>
<feature type="region of interest" description="Disordered" evidence="3">
    <location>
        <begin position="1"/>
        <end position="26"/>
    </location>
</feature>
<dbReference type="PANTHER" id="PTHR12555:SF13">
    <property type="entry name" value="UBIQUITIN RECOGNITION FACTOR IN ER-ASSOCIATED DEGRADATION PROTEIN 1"/>
    <property type="match status" value="1"/>
</dbReference>
<reference evidence="5 6" key="1">
    <citation type="journal article" date="2024" name="G3 (Bethesda)">
        <title>Genome assembly of Hibiscus sabdariffa L. provides insights into metabolisms of medicinal natural products.</title>
        <authorList>
            <person name="Kim T."/>
        </authorList>
    </citation>
    <scope>NUCLEOTIDE SEQUENCE [LARGE SCALE GENOMIC DNA]</scope>
    <source>
        <strain evidence="5">TK-2024</strain>
        <tissue evidence="5">Old leaves</tissue>
    </source>
</reference>
<comment type="similarity">
    <text evidence="1">Belongs to the UFD1 family.</text>
</comment>
<sequence>MEKSSENTDQLDKLDESSPGSDEFGLDTRHSCEFLLEAEEDECEWECDHQAEIDDWNRDYYNNSRLFEGDYRCLPLSACNKTHLDVGNKIIMPASALQPILENQIPMPLQFQIRNLSTGKVSHCGVFEFSGH</sequence>
<evidence type="ECO:0000256" key="3">
    <source>
        <dbReference type="SAM" id="MobiDB-lite"/>
    </source>
</evidence>
<name>A0ABR2G4L1_9ROSI</name>
<feature type="compositionally biased region" description="Basic and acidic residues" evidence="3">
    <location>
        <begin position="1"/>
        <end position="16"/>
    </location>
</feature>
<accession>A0ABR2G4L1</accession>
<dbReference type="InterPro" id="IPR004854">
    <property type="entry name" value="Ufd1-like"/>
</dbReference>
<dbReference type="InterPro" id="IPR042299">
    <property type="entry name" value="Ufd1-like_Nn"/>
</dbReference>
<evidence type="ECO:0000259" key="4">
    <source>
        <dbReference type="Pfam" id="PF03152"/>
    </source>
</evidence>
<evidence type="ECO:0000256" key="1">
    <source>
        <dbReference type="ARBA" id="ARBA00006043"/>
    </source>
</evidence>
<dbReference type="Proteomes" id="UP001472677">
    <property type="component" value="Unassembled WGS sequence"/>
</dbReference>